<dbReference type="GO" id="GO:0006900">
    <property type="term" value="P:vesicle budding from membrane"/>
    <property type="evidence" value="ECO:0007669"/>
    <property type="project" value="TreeGrafter"/>
</dbReference>
<evidence type="ECO:0000313" key="2">
    <source>
        <dbReference type="EMBL" id="KAF7731255.1"/>
    </source>
</evidence>
<keyword evidence="3" id="KW-1185">Reference proteome</keyword>
<dbReference type="EMBL" id="JABAYA010000011">
    <property type="protein sequence ID" value="KAF7731255.1"/>
    <property type="molecule type" value="Genomic_DNA"/>
</dbReference>
<dbReference type="GO" id="GO:0032050">
    <property type="term" value="F:clathrin heavy chain binding"/>
    <property type="evidence" value="ECO:0007669"/>
    <property type="project" value="TreeGrafter"/>
</dbReference>
<dbReference type="OrthoDB" id="44015at2759"/>
<gene>
    <name evidence="2" type="ORF">EC973_000671</name>
</gene>
<proteinExistence type="predicted"/>
<feature type="domain" description="AP180 N-terminal homology (ANTH)" evidence="1">
    <location>
        <begin position="1"/>
        <end position="61"/>
    </location>
</feature>
<dbReference type="Gene3D" id="1.20.58.150">
    <property type="entry name" value="ANTH domain"/>
    <property type="match status" value="1"/>
</dbReference>
<dbReference type="GO" id="GO:0005546">
    <property type="term" value="F:phosphatidylinositol-4,5-bisphosphate binding"/>
    <property type="evidence" value="ECO:0007669"/>
    <property type="project" value="TreeGrafter"/>
</dbReference>
<dbReference type="InterPro" id="IPR045192">
    <property type="entry name" value="AP180-like"/>
</dbReference>
<accession>A0A8H7ESX6</accession>
<sequence>MDKPDARSALEIYKRFAKQTHETIAFLDRARQLQNELHIAIPAPKHAPLSLAAALEEYLNDPGHRPIVESKSPAKAQTPVSVSVEAPPKSQPKELIDFFASLENEKTTVFFNPTGAITASPQQENVFNPFRSNLVPQATGFPAQNYASTPMQVVPQMTQSTSLSTAANTPNHSNPFRASIMPQPSLSTPTFSQTNTQYQGFQLQNHLPMPQATGFAPASSPTLPRSNSSHNPFAVQHNNVSTMPMTSSNPFAST</sequence>
<dbReference type="PANTHER" id="PTHR22951:SF5">
    <property type="entry name" value="PHOSPHATIDYLINOSITOL-BINDING CLATHRIN ASSEMBLY PROTEIN LAP"/>
    <property type="match status" value="1"/>
</dbReference>
<reference evidence="2" key="1">
    <citation type="submission" date="2020-01" db="EMBL/GenBank/DDBJ databases">
        <title>Genome Sequencing of Three Apophysomyces-Like Fungal Strains Confirms a Novel Fungal Genus in the Mucoromycota with divergent Burkholderia-like Endosymbiotic Bacteria.</title>
        <authorList>
            <person name="Stajich J.E."/>
            <person name="Macias A.M."/>
            <person name="Carter-House D."/>
            <person name="Lovett B."/>
            <person name="Kasson L.R."/>
            <person name="Berry K."/>
            <person name="Grigoriev I."/>
            <person name="Chang Y."/>
            <person name="Spatafora J."/>
            <person name="Kasson M.T."/>
        </authorList>
    </citation>
    <scope>NUCLEOTIDE SEQUENCE</scope>
    <source>
        <strain evidence="2">NRRL A-21654</strain>
    </source>
</reference>
<dbReference type="GO" id="GO:0072583">
    <property type="term" value="P:clathrin-dependent endocytosis"/>
    <property type="evidence" value="ECO:0007669"/>
    <property type="project" value="InterPro"/>
</dbReference>
<dbReference type="GO" id="GO:0030136">
    <property type="term" value="C:clathrin-coated vesicle"/>
    <property type="evidence" value="ECO:0007669"/>
    <property type="project" value="InterPro"/>
</dbReference>
<dbReference type="GO" id="GO:0005545">
    <property type="term" value="F:1-phosphatidylinositol binding"/>
    <property type="evidence" value="ECO:0007669"/>
    <property type="project" value="InterPro"/>
</dbReference>
<dbReference type="Proteomes" id="UP000605846">
    <property type="component" value="Unassembled WGS sequence"/>
</dbReference>
<dbReference type="InterPro" id="IPR011417">
    <property type="entry name" value="ANTH_dom"/>
</dbReference>
<dbReference type="PANTHER" id="PTHR22951">
    <property type="entry name" value="CLATHRIN ASSEMBLY PROTEIN"/>
    <property type="match status" value="1"/>
</dbReference>
<evidence type="ECO:0000313" key="3">
    <source>
        <dbReference type="Proteomes" id="UP000605846"/>
    </source>
</evidence>
<dbReference type="GO" id="GO:0000149">
    <property type="term" value="F:SNARE binding"/>
    <property type="evidence" value="ECO:0007669"/>
    <property type="project" value="TreeGrafter"/>
</dbReference>
<dbReference type="InterPro" id="IPR014712">
    <property type="entry name" value="ANTH_dom_sf"/>
</dbReference>
<name>A0A8H7ESX6_9FUNG</name>
<dbReference type="Pfam" id="PF07651">
    <property type="entry name" value="ANTH"/>
    <property type="match status" value="1"/>
</dbReference>
<dbReference type="GO" id="GO:0005905">
    <property type="term" value="C:clathrin-coated pit"/>
    <property type="evidence" value="ECO:0007669"/>
    <property type="project" value="TreeGrafter"/>
</dbReference>
<dbReference type="GO" id="GO:0048268">
    <property type="term" value="P:clathrin coat assembly"/>
    <property type="evidence" value="ECO:0007669"/>
    <property type="project" value="InterPro"/>
</dbReference>
<organism evidence="2 3">
    <name type="scientific">Apophysomyces ossiformis</name>
    <dbReference type="NCBI Taxonomy" id="679940"/>
    <lineage>
        <taxon>Eukaryota</taxon>
        <taxon>Fungi</taxon>
        <taxon>Fungi incertae sedis</taxon>
        <taxon>Mucoromycota</taxon>
        <taxon>Mucoromycotina</taxon>
        <taxon>Mucoromycetes</taxon>
        <taxon>Mucorales</taxon>
        <taxon>Mucorineae</taxon>
        <taxon>Mucoraceae</taxon>
        <taxon>Apophysomyces</taxon>
    </lineage>
</organism>
<dbReference type="AlphaFoldDB" id="A0A8H7ESX6"/>
<protein>
    <recommendedName>
        <fullName evidence="1">AP180 N-terminal homology (ANTH) domain-containing protein</fullName>
    </recommendedName>
</protein>
<dbReference type="SUPFAM" id="SSF89009">
    <property type="entry name" value="GAT-like domain"/>
    <property type="match status" value="1"/>
</dbReference>
<comment type="caution">
    <text evidence="2">The sequence shown here is derived from an EMBL/GenBank/DDBJ whole genome shotgun (WGS) entry which is preliminary data.</text>
</comment>
<evidence type="ECO:0000259" key="1">
    <source>
        <dbReference type="Pfam" id="PF07651"/>
    </source>
</evidence>